<dbReference type="AlphaFoldDB" id="A0A7X6RU47"/>
<sequence>MPAPRPAWTVLVLAAPRGPPLLLVDGTAGHPAEGAADLAERSGGAHAGIPVRDHAEAVSSPLLVRSAVDFLGG</sequence>
<protein>
    <recommendedName>
        <fullName evidence="3">Alpha/beta hydrolase</fullName>
    </recommendedName>
</protein>
<evidence type="ECO:0000313" key="2">
    <source>
        <dbReference type="Proteomes" id="UP000553209"/>
    </source>
</evidence>
<name>A0A7X6RU47_9ACTN</name>
<organism evidence="1 2">
    <name type="scientific">Nocardiopsis alborubida</name>
    <dbReference type="NCBI Taxonomy" id="146802"/>
    <lineage>
        <taxon>Bacteria</taxon>
        <taxon>Bacillati</taxon>
        <taxon>Actinomycetota</taxon>
        <taxon>Actinomycetes</taxon>
        <taxon>Streptosporangiales</taxon>
        <taxon>Nocardiopsidaceae</taxon>
        <taxon>Nocardiopsis</taxon>
    </lineage>
</organism>
<dbReference type="EMBL" id="JAAXPG010000050">
    <property type="protein sequence ID" value="NKZ01982.1"/>
    <property type="molecule type" value="Genomic_DNA"/>
</dbReference>
<evidence type="ECO:0008006" key="3">
    <source>
        <dbReference type="Google" id="ProtNLM"/>
    </source>
</evidence>
<gene>
    <name evidence="1" type="ORF">HGB44_30620</name>
</gene>
<reference evidence="1 2" key="1">
    <citation type="submission" date="2020-04" db="EMBL/GenBank/DDBJ databases">
        <title>MicrobeNet Type strains.</title>
        <authorList>
            <person name="Nicholson A.C."/>
        </authorList>
    </citation>
    <scope>NUCLEOTIDE SEQUENCE [LARGE SCALE GENOMIC DNA]</scope>
    <source>
        <strain evidence="1 2">ATCC 23612</strain>
    </source>
</reference>
<accession>A0A7X6RU47</accession>
<proteinExistence type="predicted"/>
<evidence type="ECO:0000313" key="1">
    <source>
        <dbReference type="EMBL" id="NKZ01982.1"/>
    </source>
</evidence>
<keyword evidence="2" id="KW-1185">Reference proteome</keyword>
<dbReference type="Proteomes" id="UP000553209">
    <property type="component" value="Unassembled WGS sequence"/>
</dbReference>
<comment type="caution">
    <text evidence="1">The sequence shown here is derived from an EMBL/GenBank/DDBJ whole genome shotgun (WGS) entry which is preliminary data.</text>
</comment>
<dbReference type="RefSeq" id="WP_061083380.1">
    <property type="nucleotide sequence ID" value="NZ_JAAXPG010000050.1"/>
</dbReference>